<accession>A0AAD7AH17</accession>
<evidence type="ECO:0000313" key="5">
    <source>
        <dbReference type="Proteomes" id="UP001218218"/>
    </source>
</evidence>
<dbReference type="Proteomes" id="UP001218218">
    <property type="component" value="Unassembled WGS sequence"/>
</dbReference>
<feature type="region of interest" description="Disordered" evidence="1">
    <location>
        <begin position="40"/>
        <end position="74"/>
    </location>
</feature>
<reference evidence="4" key="1">
    <citation type="submission" date="2023-03" db="EMBL/GenBank/DDBJ databases">
        <title>Massive genome expansion in bonnet fungi (Mycena s.s.) driven by repeated elements and novel gene families across ecological guilds.</title>
        <authorList>
            <consortium name="Lawrence Berkeley National Laboratory"/>
            <person name="Harder C.B."/>
            <person name="Miyauchi S."/>
            <person name="Viragh M."/>
            <person name="Kuo A."/>
            <person name="Thoen E."/>
            <person name="Andreopoulos B."/>
            <person name="Lu D."/>
            <person name="Skrede I."/>
            <person name="Drula E."/>
            <person name="Henrissat B."/>
            <person name="Morin E."/>
            <person name="Kohler A."/>
            <person name="Barry K."/>
            <person name="LaButti K."/>
            <person name="Morin E."/>
            <person name="Salamov A."/>
            <person name="Lipzen A."/>
            <person name="Mereny Z."/>
            <person name="Hegedus B."/>
            <person name="Baldrian P."/>
            <person name="Stursova M."/>
            <person name="Weitz H."/>
            <person name="Taylor A."/>
            <person name="Grigoriev I.V."/>
            <person name="Nagy L.G."/>
            <person name="Martin F."/>
            <person name="Kauserud H."/>
        </authorList>
    </citation>
    <scope>NUCLEOTIDE SEQUENCE</scope>
    <source>
        <strain evidence="4">CBHHK002</strain>
    </source>
</reference>
<proteinExistence type="predicted"/>
<name>A0AAD7AH17_9AGAR</name>
<comment type="caution">
    <text evidence="4">The sequence shown here is derived from an EMBL/GenBank/DDBJ whole genome shotgun (WGS) entry which is preliminary data.</text>
</comment>
<evidence type="ECO:0000256" key="2">
    <source>
        <dbReference type="SAM" id="Phobius"/>
    </source>
</evidence>
<dbReference type="AlphaFoldDB" id="A0AAD7AH17"/>
<evidence type="ECO:0000256" key="1">
    <source>
        <dbReference type="SAM" id="MobiDB-lite"/>
    </source>
</evidence>
<keyword evidence="3" id="KW-0732">Signal</keyword>
<organism evidence="4 5">
    <name type="scientific">Mycena albidolilacea</name>
    <dbReference type="NCBI Taxonomy" id="1033008"/>
    <lineage>
        <taxon>Eukaryota</taxon>
        <taxon>Fungi</taxon>
        <taxon>Dikarya</taxon>
        <taxon>Basidiomycota</taxon>
        <taxon>Agaricomycotina</taxon>
        <taxon>Agaricomycetes</taxon>
        <taxon>Agaricomycetidae</taxon>
        <taxon>Agaricales</taxon>
        <taxon>Marasmiineae</taxon>
        <taxon>Mycenaceae</taxon>
        <taxon>Mycena</taxon>
    </lineage>
</organism>
<sequence>MLVGFLLLLAASVSRGLQIPPAELTPRAVKSLIRYATACDDDDDDDCDPPPRTKSQSNPLPSASTTIDTSTVQNKGSHTQATIVALACILGILFVTVVGFFFWRRAARRKQQGVRPYIEISEEDARPLSTVSQRGGGAVAQTEDPLRHLPPVRPFLTVDPQPMNYRATVDLRSYEEQIKYPLPQEGGAIGDAAGYEAPPPGYRPMETIPLT</sequence>
<keyword evidence="5" id="KW-1185">Reference proteome</keyword>
<evidence type="ECO:0000256" key="3">
    <source>
        <dbReference type="SAM" id="SignalP"/>
    </source>
</evidence>
<dbReference type="EMBL" id="JARIHO010000007">
    <property type="protein sequence ID" value="KAJ7358417.1"/>
    <property type="molecule type" value="Genomic_DNA"/>
</dbReference>
<keyword evidence="2" id="KW-0812">Transmembrane</keyword>
<feature type="compositionally biased region" description="Polar residues" evidence="1">
    <location>
        <begin position="53"/>
        <end position="74"/>
    </location>
</feature>
<keyword evidence="2" id="KW-1133">Transmembrane helix</keyword>
<protein>
    <submittedName>
        <fullName evidence="4">Uncharacterized protein</fullName>
    </submittedName>
</protein>
<feature type="transmembrane region" description="Helical" evidence="2">
    <location>
        <begin position="83"/>
        <end position="103"/>
    </location>
</feature>
<gene>
    <name evidence="4" type="ORF">DFH08DRAFT_442047</name>
</gene>
<feature type="chain" id="PRO_5042125003" evidence="3">
    <location>
        <begin position="17"/>
        <end position="211"/>
    </location>
</feature>
<feature type="signal peptide" evidence="3">
    <location>
        <begin position="1"/>
        <end position="16"/>
    </location>
</feature>
<keyword evidence="2" id="KW-0472">Membrane</keyword>
<evidence type="ECO:0000313" key="4">
    <source>
        <dbReference type="EMBL" id="KAJ7358417.1"/>
    </source>
</evidence>